<organism evidence="2 3">
    <name type="scientific">Volvox africanus</name>
    <dbReference type="NCBI Taxonomy" id="51714"/>
    <lineage>
        <taxon>Eukaryota</taxon>
        <taxon>Viridiplantae</taxon>
        <taxon>Chlorophyta</taxon>
        <taxon>core chlorophytes</taxon>
        <taxon>Chlorophyceae</taxon>
        <taxon>CS clade</taxon>
        <taxon>Chlamydomonadales</taxon>
        <taxon>Volvocaceae</taxon>
        <taxon>Volvox</taxon>
    </lineage>
</organism>
<evidence type="ECO:0000256" key="1">
    <source>
        <dbReference type="SAM" id="MobiDB-lite"/>
    </source>
</evidence>
<keyword evidence="3" id="KW-1185">Reference proteome</keyword>
<dbReference type="AlphaFoldDB" id="A0A8J4BIE6"/>
<evidence type="ECO:0000313" key="2">
    <source>
        <dbReference type="EMBL" id="GIL62178.1"/>
    </source>
</evidence>
<accession>A0A8J4BIE6</accession>
<protein>
    <submittedName>
        <fullName evidence="2">Uncharacterized protein</fullName>
    </submittedName>
</protein>
<dbReference type="Proteomes" id="UP000747399">
    <property type="component" value="Unassembled WGS sequence"/>
</dbReference>
<feature type="region of interest" description="Disordered" evidence="1">
    <location>
        <begin position="1"/>
        <end position="144"/>
    </location>
</feature>
<feature type="non-terminal residue" evidence="2">
    <location>
        <position position="144"/>
    </location>
</feature>
<evidence type="ECO:0000313" key="3">
    <source>
        <dbReference type="Proteomes" id="UP000747399"/>
    </source>
</evidence>
<name>A0A8J4BIE6_9CHLO</name>
<comment type="caution">
    <text evidence="2">The sequence shown here is derived from an EMBL/GenBank/DDBJ whole genome shotgun (WGS) entry which is preliminary data.</text>
</comment>
<reference evidence="2" key="1">
    <citation type="journal article" date="2021" name="Proc. Natl. Acad. Sci. U.S.A.">
        <title>Three genomes in the algal genus Volvox reveal the fate of a haploid sex-determining region after a transition to homothallism.</title>
        <authorList>
            <person name="Yamamoto K."/>
            <person name="Hamaji T."/>
            <person name="Kawai-Toyooka H."/>
            <person name="Matsuzaki R."/>
            <person name="Takahashi F."/>
            <person name="Nishimura Y."/>
            <person name="Kawachi M."/>
            <person name="Noguchi H."/>
            <person name="Minakuchi Y."/>
            <person name="Umen J.G."/>
            <person name="Toyoda A."/>
            <person name="Nozaki H."/>
        </authorList>
    </citation>
    <scope>NUCLEOTIDE SEQUENCE</scope>
    <source>
        <strain evidence="2">NIES-3780</strain>
    </source>
</reference>
<feature type="compositionally biased region" description="Low complexity" evidence="1">
    <location>
        <begin position="16"/>
        <end position="26"/>
    </location>
</feature>
<dbReference type="EMBL" id="BNCO01000049">
    <property type="protein sequence ID" value="GIL62178.1"/>
    <property type="molecule type" value="Genomic_DNA"/>
</dbReference>
<sequence>AVTTAALPMASLTSFSHGPRGPAASGGSTGSGGNEYGSGTLFGTRLPGFAGPTSKVVPSSARGDAGAEVEMSEGLGASGGNAKALSPAAPPARSDGDIATPLLPVSSVHSHTSLSGLQTAASGGGGGSATAALPPGALSQQTTG</sequence>
<proteinExistence type="predicted"/>
<feature type="compositionally biased region" description="Low complexity" evidence="1">
    <location>
        <begin position="129"/>
        <end position="144"/>
    </location>
</feature>
<feature type="compositionally biased region" description="Gly residues" evidence="1">
    <location>
        <begin position="27"/>
        <end position="36"/>
    </location>
</feature>
<feature type="non-terminal residue" evidence="2">
    <location>
        <position position="1"/>
    </location>
</feature>
<gene>
    <name evidence="2" type="ORF">Vafri_16444</name>
</gene>